<dbReference type="PANTHER" id="PTHR43386:SF1">
    <property type="entry name" value="D,D-DIPEPTIDE TRANSPORT SYSTEM PERMEASE PROTEIN DDPC-RELATED"/>
    <property type="match status" value="1"/>
</dbReference>
<evidence type="ECO:0000256" key="5">
    <source>
        <dbReference type="ARBA" id="ARBA00022989"/>
    </source>
</evidence>
<accession>A0ABW6RUH4</accession>
<feature type="transmembrane region" description="Helical" evidence="7">
    <location>
        <begin position="137"/>
        <end position="170"/>
    </location>
</feature>
<evidence type="ECO:0000256" key="3">
    <source>
        <dbReference type="ARBA" id="ARBA00022475"/>
    </source>
</evidence>
<dbReference type="InterPro" id="IPR000515">
    <property type="entry name" value="MetI-like"/>
</dbReference>
<comment type="similarity">
    <text evidence="7">Belongs to the binding-protein-dependent transport system permease family.</text>
</comment>
<evidence type="ECO:0000259" key="8">
    <source>
        <dbReference type="PROSITE" id="PS50928"/>
    </source>
</evidence>
<protein>
    <submittedName>
        <fullName evidence="9">ABC transporter permease</fullName>
    </submittedName>
</protein>
<keyword evidence="2 7" id="KW-0813">Transport</keyword>
<dbReference type="PROSITE" id="PS50928">
    <property type="entry name" value="ABC_TM1"/>
    <property type="match status" value="1"/>
</dbReference>
<keyword evidence="10" id="KW-1185">Reference proteome</keyword>
<organism evidence="9 10">
    <name type="scientific">Nocardia jiangxiensis</name>
    <dbReference type="NCBI Taxonomy" id="282685"/>
    <lineage>
        <taxon>Bacteria</taxon>
        <taxon>Bacillati</taxon>
        <taxon>Actinomycetota</taxon>
        <taxon>Actinomycetes</taxon>
        <taxon>Mycobacteriales</taxon>
        <taxon>Nocardiaceae</taxon>
        <taxon>Nocardia</taxon>
    </lineage>
</organism>
<comment type="subcellular location">
    <subcellularLocation>
        <location evidence="1 7">Cell membrane</location>
        <topology evidence="1 7">Multi-pass membrane protein</topology>
    </subcellularLocation>
</comment>
<dbReference type="Pfam" id="PF00528">
    <property type="entry name" value="BPD_transp_1"/>
    <property type="match status" value="1"/>
</dbReference>
<evidence type="ECO:0000313" key="10">
    <source>
        <dbReference type="Proteomes" id="UP001601992"/>
    </source>
</evidence>
<keyword evidence="3" id="KW-1003">Cell membrane</keyword>
<feature type="transmembrane region" description="Helical" evidence="7">
    <location>
        <begin position="40"/>
        <end position="59"/>
    </location>
</feature>
<proteinExistence type="inferred from homology"/>
<dbReference type="RefSeq" id="WP_387402904.1">
    <property type="nucleotide sequence ID" value="NZ_JBIAQY010000002.1"/>
</dbReference>
<keyword evidence="4 7" id="KW-0812">Transmembrane</keyword>
<dbReference type="SUPFAM" id="SSF161098">
    <property type="entry name" value="MetI-like"/>
    <property type="match status" value="1"/>
</dbReference>
<feature type="transmembrane region" description="Helical" evidence="7">
    <location>
        <begin position="103"/>
        <end position="125"/>
    </location>
</feature>
<dbReference type="Proteomes" id="UP001601992">
    <property type="component" value="Unassembled WGS sequence"/>
</dbReference>
<gene>
    <name evidence="9" type="ORF">ACFYXQ_07680</name>
</gene>
<feature type="transmembrane region" description="Helical" evidence="7">
    <location>
        <begin position="264"/>
        <end position="287"/>
    </location>
</feature>
<dbReference type="PANTHER" id="PTHR43386">
    <property type="entry name" value="OLIGOPEPTIDE TRANSPORT SYSTEM PERMEASE PROTEIN APPC"/>
    <property type="match status" value="1"/>
</dbReference>
<dbReference type="EMBL" id="JBIAQY010000002">
    <property type="protein sequence ID" value="MFF3567652.1"/>
    <property type="molecule type" value="Genomic_DNA"/>
</dbReference>
<evidence type="ECO:0000313" key="9">
    <source>
        <dbReference type="EMBL" id="MFF3567652.1"/>
    </source>
</evidence>
<keyword evidence="6 7" id="KW-0472">Membrane</keyword>
<dbReference type="InterPro" id="IPR050366">
    <property type="entry name" value="BP-dependent_transpt_permease"/>
</dbReference>
<dbReference type="Gene3D" id="1.10.3720.10">
    <property type="entry name" value="MetI-like"/>
    <property type="match status" value="1"/>
</dbReference>
<comment type="caution">
    <text evidence="9">The sequence shown here is derived from an EMBL/GenBank/DDBJ whole genome shotgun (WGS) entry which is preliminary data.</text>
</comment>
<dbReference type="CDD" id="cd06261">
    <property type="entry name" value="TM_PBP2"/>
    <property type="match status" value="1"/>
</dbReference>
<name>A0ABW6RUH4_9NOCA</name>
<evidence type="ECO:0000256" key="7">
    <source>
        <dbReference type="RuleBase" id="RU363032"/>
    </source>
</evidence>
<sequence length="297" mass="30830">MTDLAVAAEQRARAADQDAPEAEAGQRSTVTRAFRSGQGLAGLLLVVVIVVAGGLAGWLTKYGPLEQIPGANLVGPGAGHWFGTDDLNRDVFSRVLHGIRIDAFIVFGAVPLAALIGSLAGLLASTNAVADVLAQRVFDLILAFPALIFGIALTAITGPGVHAVFIVVVAAEVPVFGRQIRTAVLQVREQPYVEAAAVIGAGTWWTLRKHVLPNVIEPLAVQLALSMSLAVFIEGAMSFIGIGVRPPDPSLGSILSESMSNMDANWALAVGPLVVVGGLTLGFLLIAQALGRARRIG</sequence>
<evidence type="ECO:0000256" key="1">
    <source>
        <dbReference type="ARBA" id="ARBA00004651"/>
    </source>
</evidence>
<feature type="domain" description="ABC transmembrane type-1" evidence="8">
    <location>
        <begin position="99"/>
        <end position="287"/>
    </location>
</feature>
<evidence type="ECO:0000256" key="2">
    <source>
        <dbReference type="ARBA" id="ARBA00022448"/>
    </source>
</evidence>
<dbReference type="InterPro" id="IPR035906">
    <property type="entry name" value="MetI-like_sf"/>
</dbReference>
<reference evidence="9 10" key="1">
    <citation type="submission" date="2024-10" db="EMBL/GenBank/DDBJ databases">
        <title>The Natural Products Discovery Center: Release of the First 8490 Sequenced Strains for Exploring Actinobacteria Biosynthetic Diversity.</title>
        <authorList>
            <person name="Kalkreuter E."/>
            <person name="Kautsar S.A."/>
            <person name="Yang D."/>
            <person name="Bader C.D."/>
            <person name="Teijaro C.N."/>
            <person name="Fluegel L."/>
            <person name="Davis C.M."/>
            <person name="Simpson J.R."/>
            <person name="Lauterbach L."/>
            <person name="Steele A.D."/>
            <person name="Gui C."/>
            <person name="Meng S."/>
            <person name="Li G."/>
            <person name="Viehrig K."/>
            <person name="Ye F."/>
            <person name="Su P."/>
            <person name="Kiefer A.F."/>
            <person name="Nichols A."/>
            <person name="Cepeda A.J."/>
            <person name="Yan W."/>
            <person name="Fan B."/>
            <person name="Jiang Y."/>
            <person name="Adhikari A."/>
            <person name="Zheng C.-J."/>
            <person name="Schuster L."/>
            <person name="Cowan T.M."/>
            <person name="Smanski M.J."/>
            <person name="Chevrette M.G."/>
            <person name="De Carvalho L.P.S."/>
            <person name="Shen B."/>
        </authorList>
    </citation>
    <scope>NUCLEOTIDE SEQUENCE [LARGE SCALE GENOMIC DNA]</scope>
    <source>
        <strain evidence="9 10">NPDC002593</strain>
    </source>
</reference>
<evidence type="ECO:0000256" key="6">
    <source>
        <dbReference type="ARBA" id="ARBA00023136"/>
    </source>
</evidence>
<keyword evidence="5 7" id="KW-1133">Transmembrane helix</keyword>
<evidence type="ECO:0000256" key="4">
    <source>
        <dbReference type="ARBA" id="ARBA00022692"/>
    </source>
</evidence>
<feature type="transmembrane region" description="Helical" evidence="7">
    <location>
        <begin position="219"/>
        <end position="244"/>
    </location>
</feature>